<organism evidence="3 4">
    <name type="scientific">Sphaeroforma arctica JP610</name>
    <dbReference type="NCBI Taxonomy" id="667725"/>
    <lineage>
        <taxon>Eukaryota</taxon>
        <taxon>Ichthyosporea</taxon>
        <taxon>Ichthyophonida</taxon>
        <taxon>Sphaeroforma</taxon>
    </lineage>
</organism>
<feature type="chain" id="PRO_5005539031" evidence="2">
    <location>
        <begin position="24"/>
        <end position="441"/>
    </location>
</feature>
<dbReference type="AlphaFoldDB" id="A0A0L0G564"/>
<feature type="compositionally biased region" description="Basic and acidic residues" evidence="1">
    <location>
        <begin position="410"/>
        <end position="441"/>
    </location>
</feature>
<evidence type="ECO:0000256" key="1">
    <source>
        <dbReference type="SAM" id="MobiDB-lite"/>
    </source>
</evidence>
<dbReference type="EMBL" id="KQ241836">
    <property type="protein sequence ID" value="KNC83403.1"/>
    <property type="molecule type" value="Genomic_DNA"/>
</dbReference>
<keyword evidence="2" id="KW-0732">Signal</keyword>
<dbReference type="Proteomes" id="UP000054560">
    <property type="component" value="Unassembled WGS sequence"/>
</dbReference>
<feature type="signal peptide" evidence="2">
    <location>
        <begin position="1"/>
        <end position="23"/>
    </location>
</feature>
<protein>
    <submittedName>
        <fullName evidence="3">Uncharacterized protein</fullName>
    </submittedName>
</protein>
<reference evidence="3 4" key="1">
    <citation type="submission" date="2011-02" db="EMBL/GenBank/DDBJ databases">
        <title>The Genome Sequence of Sphaeroforma arctica JP610.</title>
        <authorList>
            <consortium name="The Broad Institute Genome Sequencing Platform"/>
            <person name="Russ C."/>
            <person name="Cuomo C."/>
            <person name="Young S.K."/>
            <person name="Zeng Q."/>
            <person name="Gargeya S."/>
            <person name="Alvarado L."/>
            <person name="Berlin A."/>
            <person name="Chapman S.B."/>
            <person name="Chen Z."/>
            <person name="Freedman E."/>
            <person name="Gellesch M."/>
            <person name="Goldberg J."/>
            <person name="Griggs A."/>
            <person name="Gujja S."/>
            <person name="Heilman E."/>
            <person name="Heiman D."/>
            <person name="Howarth C."/>
            <person name="Mehta T."/>
            <person name="Neiman D."/>
            <person name="Pearson M."/>
            <person name="Roberts A."/>
            <person name="Saif S."/>
            <person name="Shea T."/>
            <person name="Shenoy N."/>
            <person name="Sisk P."/>
            <person name="Stolte C."/>
            <person name="Sykes S."/>
            <person name="White J."/>
            <person name="Yandava C."/>
            <person name="Burger G."/>
            <person name="Gray M.W."/>
            <person name="Holland P.W.H."/>
            <person name="King N."/>
            <person name="Lang F.B.F."/>
            <person name="Roger A.J."/>
            <person name="Ruiz-Trillo I."/>
            <person name="Haas B."/>
            <person name="Nusbaum C."/>
            <person name="Birren B."/>
        </authorList>
    </citation>
    <scope>NUCLEOTIDE SEQUENCE [LARGE SCALE GENOMIC DNA]</scope>
    <source>
        <strain evidence="3 4">JP610</strain>
    </source>
</reference>
<evidence type="ECO:0000313" key="4">
    <source>
        <dbReference type="Proteomes" id="UP000054560"/>
    </source>
</evidence>
<dbReference type="GeneID" id="25904848"/>
<dbReference type="RefSeq" id="XP_014157305.1">
    <property type="nucleotide sequence ID" value="XM_014301830.1"/>
</dbReference>
<feature type="region of interest" description="Disordered" evidence="1">
    <location>
        <begin position="409"/>
        <end position="441"/>
    </location>
</feature>
<keyword evidence="4" id="KW-1185">Reference proteome</keyword>
<accession>A0A0L0G564</accession>
<sequence>MVATKFIKVLVICIMAYAANVEARESSTCAFFIESHCGDCDQLTTQMGKRECLQECISDNNGDQRCLQARLRLGKNEEKAQKKQKNQKCNAFITLNCECPDLMGAENKSCIAECIEGKDSDDICETRVARMENQAERQANRELNQKCNAYIKLNSECSGLRGAERTICISTCAESRDFCAAKLQRMEKRSAKKVAKAATELANKKCNAFITLSCECTGKKGADKKDCISACIADQEMCEAKVQRILKRANWVAKKMENKKCNAFIKLNCDCTDTTKGVERVECLSKCIEGEDSDDHCKSRTERWNLRAENKMCKVFIKDNCECDEHTGDDKRACVSECINEEDSDDVCAKMIACQEFVVSNCEDCLALENGTGKQKCKKQCIMEEDTDNMCEFQQMKYGQQMFSKWNMKQNEKKQEKKQQRQAKKEQRQAETQAKKEETKI</sequence>
<evidence type="ECO:0000256" key="2">
    <source>
        <dbReference type="SAM" id="SignalP"/>
    </source>
</evidence>
<proteinExistence type="predicted"/>
<evidence type="ECO:0000313" key="3">
    <source>
        <dbReference type="EMBL" id="KNC83403.1"/>
    </source>
</evidence>
<name>A0A0L0G564_9EUKA</name>
<gene>
    <name evidence="3" type="ORF">SARC_04344</name>
</gene>